<sequence>MENTVSCIGSIEVLPETEPEDVLGETIQTMVFSEDESMVLKQKVEDAWHNETEVVRDARRRWARGWCRVKQVLREARSEMDRKRKMEGSLEAEVEWRMSQLQEDSTEEEAEALWVAETRAREQALQEAREWRLRSRVRWLLEDEAPSKYFFAKLRAKWARDTLEALETTEGELLTDREEILTEVHEFYQDLYEAEVETEEKQEAREELVGLIQNKLEPHESEQLARIPEKPEIESVVFGMATNKAPGQDGLTIEILKLCWSFVGDDCVKLIQCIWAKKRILPSDCQTIIRLIHKGGDRKLLGNLRPISLMTLSYEIVTKLLANRIRSVLPKLVDS</sequence>
<accession>A0ABD3I2V1</accession>
<dbReference type="EMBL" id="JBJQOH010000002">
    <property type="protein sequence ID" value="KAL3697404.1"/>
    <property type="molecule type" value="Genomic_DNA"/>
</dbReference>
<evidence type="ECO:0008006" key="3">
    <source>
        <dbReference type="Google" id="ProtNLM"/>
    </source>
</evidence>
<evidence type="ECO:0000313" key="1">
    <source>
        <dbReference type="EMBL" id="KAL3697404.1"/>
    </source>
</evidence>
<gene>
    <name evidence="1" type="ORF">R1sor_011480</name>
</gene>
<dbReference type="PANTHER" id="PTHR19446">
    <property type="entry name" value="REVERSE TRANSCRIPTASES"/>
    <property type="match status" value="1"/>
</dbReference>
<comment type="caution">
    <text evidence="1">The sequence shown here is derived from an EMBL/GenBank/DDBJ whole genome shotgun (WGS) entry which is preliminary data.</text>
</comment>
<keyword evidence="2" id="KW-1185">Reference proteome</keyword>
<dbReference type="AlphaFoldDB" id="A0ABD3I2V1"/>
<proteinExistence type="predicted"/>
<reference evidence="1 2" key="1">
    <citation type="submission" date="2024-09" db="EMBL/GenBank/DDBJ databases">
        <title>Chromosome-scale assembly of Riccia sorocarpa.</title>
        <authorList>
            <person name="Paukszto L."/>
        </authorList>
    </citation>
    <scope>NUCLEOTIDE SEQUENCE [LARGE SCALE GENOMIC DNA]</scope>
    <source>
        <strain evidence="1">LP-2024</strain>
        <tissue evidence="1">Aerial parts of the thallus</tissue>
    </source>
</reference>
<evidence type="ECO:0000313" key="2">
    <source>
        <dbReference type="Proteomes" id="UP001633002"/>
    </source>
</evidence>
<name>A0ABD3I2V1_9MARC</name>
<dbReference type="Proteomes" id="UP001633002">
    <property type="component" value="Unassembled WGS sequence"/>
</dbReference>
<organism evidence="1 2">
    <name type="scientific">Riccia sorocarpa</name>
    <dbReference type="NCBI Taxonomy" id="122646"/>
    <lineage>
        <taxon>Eukaryota</taxon>
        <taxon>Viridiplantae</taxon>
        <taxon>Streptophyta</taxon>
        <taxon>Embryophyta</taxon>
        <taxon>Marchantiophyta</taxon>
        <taxon>Marchantiopsida</taxon>
        <taxon>Marchantiidae</taxon>
        <taxon>Marchantiales</taxon>
        <taxon>Ricciaceae</taxon>
        <taxon>Riccia</taxon>
    </lineage>
</organism>
<protein>
    <recommendedName>
        <fullName evidence="3">Reverse transcriptase domain-containing protein</fullName>
    </recommendedName>
</protein>